<dbReference type="InterPro" id="IPR025667">
    <property type="entry name" value="SprB_repeat"/>
</dbReference>
<proteinExistence type="predicted"/>
<evidence type="ECO:0000313" key="2">
    <source>
        <dbReference type="EMBL" id="SFZ91470.1"/>
    </source>
</evidence>
<dbReference type="OrthoDB" id="599464at2"/>
<keyword evidence="1" id="KW-1133">Transmembrane helix</keyword>
<organism evidence="2 3">
    <name type="scientific">Flaviramulus basaltis</name>
    <dbReference type="NCBI Taxonomy" id="369401"/>
    <lineage>
        <taxon>Bacteria</taxon>
        <taxon>Pseudomonadati</taxon>
        <taxon>Bacteroidota</taxon>
        <taxon>Flavobacteriia</taxon>
        <taxon>Flavobacteriales</taxon>
        <taxon>Flavobacteriaceae</taxon>
        <taxon>Flaviramulus</taxon>
    </lineage>
</organism>
<evidence type="ECO:0000313" key="3">
    <source>
        <dbReference type="Proteomes" id="UP000182544"/>
    </source>
</evidence>
<evidence type="ECO:0000256" key="1">
    <source>
        <dbReference type="SAM" id="Phobius"/>
    </source>
</evidence>
<dbReference type="STRING" id="369401.SAMN05428642_10285"/>
<dbReference type="EMBL" id="FPKV01000002">
    <property type="protein sequence ID" value="SFZ91470.1"/>
    <property type="molecule type" value="Genomic_DNA"/>
</dbReference>
<dbReference type="Gene3D" id="2.60.40.740">
    <property type="match status" value="1"/>
</dbReference>
<dbReference type="InterPro" id="IPR013783">
    <property type="entry name" value="Ig-like_fold"/>
</dbReference>
<accession>A0A1K2IGQ4</accession>
<dbReference type="RefSeq" id="WP_072401094.1">
    <property type="nucleotide sequence ID" value="NZ_FPKV01000002.1"/>
</dbReference>
<dbReference type="Pfam" id="PF13585">
    <property type="entry name" value="CHU_C"/>
    <property type="match status" value="1"/>
</dbReference>
<keyword evidence="3" id="KW-1185">Reference proteome</keyword>
<feature type="transmembrane region" description="Helical" evidence="1">
    <location>
        <begin position="7"/>
        <end position="29"/>
    </location>
</feature>
<gene>
    <name evidence="2" type="ORF">SAMN05428642_10285</name>
</gene>
<dbReference type="Gene3D" id="2.60.40.10">
    <property type="entry name" value="Immunoglobulins"/>
    <property type="match status" value="2"/>
</dbReference>
<protein>
    <submittedName>
        <fullName evidence="2">Gliding motility-associated C-terminal domain-containing protein</fullName>
    </submittedName>
</protein>
<sequence>MKNKYDCISLITITKTIIIVVFATFSNLITAQLGVQAPSIRTGVEFQWADTQANNSNPATIQSITIDDKLYNTFVVPSSYEMTRLGPDGNGANQIKENSATPAGNSGVSNWNSLALSAFQDQNLNHYFTANPNGWDFCGNFNAANDPLSTAQLAQKQTIFYNPSIPSNTGGVLAVTERGGNNCFYIEVWGIPLGGGSEQKLGDTFVRTSGNYYDTTPGAPNLGSDYWKSGRKNENGQTISIGLFYLNDLAPTGSSITRIVFVGSSRDHGDGKFFLLQKYAVDQQLIECLDEAYNGDLTIQNNAPENSAYTLIDPPSNVGESFILNTDGTYTYTPSPGFTGDVTFSYQLCLPFPNESVCDSGKATLSYVDYPPTPTFNIGCNSTNDNFSITVTSPLNTNSNQYEYSIDNGLNYQTDTTFTGLTETSFSLTVKNTYTNCDRTSTTSVIIPDNLELTGTIMDDNVVCKSDPNGSINISVSGGTPPYSYLWSNSAVSEDLENLTANTYTVVVTDSNGCSISDDFEITSTSDNTDPSITVPNALDVVGCDENSITSANSRYPFNTTQSNNIKDTFTSTGYSANDDSESTILSITYIDIVTPNTSCPLVVTRRYTIEDICGNSTDATQTISVLDNIDPTINTVASNKTVECDGDNSAELIAWLSSNGGATASDNCSSITWLNDFTDFVSTCGAAGSGLVTFIATDECGNESSTSASFIVVDTTPPTLVGVPDNIDVECTNIPPATEVTATDNCSRNTLNVAFTETREDGSCAGNYKLIRTWTATDDCNNSASKSQTINVTTPSLVISDVQNLTVNACDYSDQAALNTAFESWIAGFTVSGGCNPQATGISGLTAPDLCDGGATVVTYNVTDLCESGQDTATFTVTKPAALVISDVQNLTVNACDYSDQAALNMAFASWIAGFTVSGGCNPQATDISGLTAPDLCDGGATAVTYNVTDLCESGQDTATFTVTKPTTLVISDVSNETIVAGTYTTQNDLDAAFATWLTNFTVRGGCNPLGQFATTYTAPALCGGYVDIQYNVTDLCESGLDIATFTVEGADALVISDVQNLTVNACDYSDQAALNTAFESWIAGFTVSGGVTPNGQFAATYTAPALCDGGATVVTYNVTDLCESGQDTATFTVIPPTPIVFDQQNLPIDVIDIECNEVPEAEVLTASTSCGNVNVIYAEIRINGKCPSYYELKRTWTAIDECGLKAIHTQSITVQDTTPPVLDLPVNLTAQCSDDLSPIIFGTATATDNCDSSPIVAFNDVRTDGACSGTYTITRTWTATDACGNIATANQIISTSDTTAPDFDQTTLPEDIVVECNAIPTAEILTATDNCGNAVVTVEDVRTDGNCDYNYTIKRTYTATDDCGLTKTHIQTITVQDTIPPTFIETTLPAANLVVECDSIPAPETLTATDSCSSASVTVSDTKTDESCPNSYKLIRTWTATDECGLTTTHTQTITVKDTTPPTFDQTPPRDVTVECDNIPDVTTVTASDNCGNSVVSVSDVKTNGNCPSNYFIARTWTATDECGLTTKHTQIITVQDTKAPTPKTTYDETLDVSCTNIPDALELEFEDNCSSNITVIFNETNLFNENVFEDYQIIRTWTVSDECNNEAIYTQTLNVTLDEIYSEIVAEDRCYDEGIVNLNNLISDTLNTTGTWELLEGNPTAVLNGSIFDPTTLELSEDFLPGSGGINYRFRYTTTNDGCISITEVTMNVHADCVVLPCGENDIVISKAITPNGDGYNETFDIEGIDLCGFVAELKIFNRWGALVYESNNYTLGSIKTSGAKGDWDGSSPSSSIGASGKLPNGTYYYIIKLRNSGLSPLTGPIYLGTK</sequence>
<dbReference type="Proteomes" id="UP000182544">
    <property type="component" value="Unassembled WGS sequence"/>
</dbReference>
<keyword evidence="1" id="KW-0812">Transmembrane</keyword>
<keyword evidence="1" id="KW-0472">Membrane</keyword>
<dbReference type="Pfam" id="PF13573">
    <property type="entry name" value="SprB"/>
    <property type="match status" value="1"/>
</dbReference>
<dbReference type="Pfam" id="PF17963">
    <property type="entry name" value="Big_9"/>
    <property type="match status" value="1"/>
</dbReference>
<name>A0A1K2IGQ4_9FLAO</name>
<reference evidence="2 3" key="1">
    <citation type="submission" date="2016-10" db="EMBL/GenBank/DDBJ databases">
        <authorList>
            <person name="de Groot N.N."/>
        </authorList>
    </citation>
    <scope>NUCLEOTIDE SEQUENCE [LARGE SCALE GENOMIC DNA]</scope>
    <source>
        <strain evidence="2 3">DSM 18180</strain>
    </source>
</reference>